<dbReference type="GO" id="GO:0098552">
    <property type="term" value="C:side of membrane"/>
    <property type="evidence" value="ECO:0007669"/>
    <property type="project" value="UniProtKB-KW"/>
</dbReference>
<dbReference type="PANTHER" id="PTHR31428">
    <property type="entry name" value="RGM DOMAIN FAMILY MEMBER DRAG-1"/>
    <property type="match status" value="1"/>
</dbReference>
<evidence type="ECO:0000259" key="10">
    <source>
        <dbReference type="Pfam" id="PF06534"/>
    </source>
</evidence>
<reference evidence="12" key="1">
    <citation type="journal article" date="2014" name="Cell Rep.">
        <title>RGM Regulates BMP-Mediated Secondary Axis Formation in the Sea Anemone Nematostella vectensis.</title>
        <authorList>
            <person name="Leclere L."/>
            <person name="Rentzsch F."/>
        </authorList>
    </citation>
    <scope>NUCLEOTIDE SEQUENCE</scope>
</reference>
<feature type="domain" description="Repulsive guidance molecule N-terminal" evidence="11">
    <location>
        <begin position="45"/>
        <end position="110"/>
    </location>
</feature>
<evidence type="ECO:0000256" key="4">
    <source>
        <dbReference type="ARBA" id="ARBA00022622"/>
    </source>
</evidence>
<evidence type="ECO:0000259" key="11">
    <source>
        <dbReference type="Pfam" id="PF06535"/>
    </source>
</evidence>
<dbReference type="Gene3D" id="3.40.1000.10">
    <property type="entry name" value="Mog1/PsbP, alpha/beta/alpha sandwich"/>
    <property type="match status" value="1"/>
</dbReference>
<evidence type="ECO:0000256" key="8">
    <source>
        <dbReference type="ARBA" id="ARBA00023288"/>
    </source>
</evidence>
<evidence type="ECO:0000256" key="3">
    <source>
        <dbReference type="ARBA" id="ARBA00022475"/>
    </source>
</evidence>
<protein>
    <submittedName>
        <fullName evidence="12">Repulsive guidance molecule</fullName>
    </submittedName>
</protein>
<dbReference type="EMBL" id="KM975939">
    <property type="protein sequence ID" value="AIZ68365.1"/>
    <property type="molecule type" value="mRNA"/>
</dbReference>
<keyword evidence="3" id="KW-1003">Cell membrane</keyword>
<evidence type="ECO:0000256" key="1">
    <source>
        <dbReference type="ARBA" id="ARBA00004609"/>
    </source>
</evidence>
<evidence type="ECO:0000256" key="2">
    <source>
        <dbReference type="ARBA" id="ARBA00005321"/>
    </source>
</evidence>
<dbReference type="InterPro" id="IPR009496">
    <property type="entry name" value="RGM_C"/>
</dbReference>
<dbReference type="GO" id="GO:0005886">
    <property type="term" value="C:plasma membrane"/>
    <property type="evidence" value="ECO:0007669"/>
    <property type="project" value="UniProtKB-SubCell"/>
</dbReference>
<evidence type="ECO:0000256" key="7">
    <source>
        <dbReference type="ARBA" id="ARBA00023180"/>
    </source>
</evidence>
<dbReference type="SMR" id="A0A0A7LUR6"/>
<dbReference type="Pfam" id="PF06534">
    <property type="entry name" value="RGM_C"/>
    <property type="match status" value="1"/>
</dbReference>
<evidence type="ECO:0000313" key="12">
    <source>
        <dbReference type="EMBL" id="AIZ68365.1"/>
    </source>
</evidence>
<dbReference type="InterPro" id="IPR040287">
    <property type="entry name" value="RGM"/>
</dbReference>
<dbReference type="InterPro" id="IPR010536">
    <property type="entry name" value="RGM_N"/>
</dbReference>
<dbReference type="AlphaFoldDB" id="A0A0A7LUR6"/>
<keyword evidence="6" id="KW-0472">Membrane</keyword>
<name>A0A0A7LUR6_NEMVE</name>
<keyword evidence="4" id="KW-0336">GPI-anchor</keyword>
<evidence type="ECO:0000256" key="6">
    <source>
        <dbReference type="ARBA" id="ARBA00023136"/>
    </source>
</evidence>
<feature type="signal peptide" evidence="9">
    <location>
        <begin position="1"/>
        <end position="28"/>
    </location>
</feature>
<organism evidence="12">
    <name type="scientific">Nematostella vectensis</name>
    <name type="common">Starlet sea anemone</name>
    <dbReference type="NCBI Taxonomy" id="45351"/>
    <lineage>
        <taxon>Eukaryota</taxon>
        <taxon>Metazoa</taxon>
        <taxon>Cnidaria</taxon>
        <taxon>Anthozoa</taxon>
        <taxon>Hexacorallia</taxon>
        <taxon>Actiniaria</taxon>
        <taxon>Edwardsiidae</taxon>
        <taxon>Nematostella</taxon>
    </lineage>
</organism>
<feature type="chain" id="PRO_5002029728" evidence="9">
    <location>
        <begin position="29"/>
        <end position="442"/>
    </location>
</feature>
<evidence type="ECO:0000256" key="5">
    <source>
        <dbReference type="ARBA" id="ARBA00022729"/>
    </source>
</evidence>
<dbReference type="PANTHER" id="PTHR31428:SF6">
    <property type="entry name" value="REPULSIVE GUIDANCE MOLECULE B HOMOLOG DRAG-1"/>
    <property type="match status" value="1"/>
</dbReference>
<evidence type="ECO:0000256" key="9">
    <source>
        <dbReference type="SAM" id="SignalP"/>
    </source>
</evidence>
<keyword evidence="7" id="KW-0325">Glycoprotein</keyword>
<keyword evidence="8" id="KW-0449">Lipoprotein</keyword>
<sequence>MVSNTGTILACEFLLLLICVDFIQVTIAFPALAEQGGSKKSNSSCQVQPKCTDPYVQREADTAFKLCASLKLYKLCLDRIRKQCRGSGGIYYNTVRTLVPVLMRNHKCDNVTLPEKEKGLLNIFKKRQMQGNIPPKPTVKPKCTRTKRLYSKSEEKKYCGLFGDPHLRTFEDAKQTCVVEGAWPLVENHFLIVQVTNVPLVDGSSATATNKITVIIQENKDSCVQQKIYKAKSGALPAAFDDGTSTTGTSECSVRILEVEKNSLIHIRLCHIGTDIYVRQVSQYLTFHIRMPHALTSEDFSMGLCVNGCPKQQIIDYRELLSFTERRLAKVLPRKKITRREAKKKCQDSNVTGFYLDSCMFDLLTTGGSNFTLAARSALDDAFVMDPVGTVKDLRNYNVTIPKDASETETKQKHSSASSPSFCLVSHCLIASLWFVLLHRFI</sequence>
<dbReference type="Pfam" id="PF06535">
    <property type="entry name" value="RGM_N"/>
    <property type="match status" value="1"/>
</dbReference>
<comment type="similarity">
    <text evidence="2">Belongs to the repulsive guidance molecule (RGM) family.</text>
</comment>
<feature type="domain" description="Repulsive guidance molecule C-terminal" evidence="10">
    <location>
        <begin position="156"/>
        <end position="387"/>
    </location>
</feature>
<proteinExistence type="evidence at transcript level"/>
<keyword evidence="5 9" id="KW-0732">Signal</keyword>
<comment type="subcellular location">
    <subcellularLocation>
        <location evidence="1">Cell membrane</location>
        <topology evidence="1">Lipid-anchor</topology>
        <topology evidence="1">GPI-anchor</topology>
    </subcellularLocation>
</comment>
<accession>A0A0A7LUR6</accession>